<dbReference type="RefSeq" id="WP_118222133.1">
    <property type="nucleotide sequence ID" value="NZ_JADNIJ010000033.1"/>
</dbReference>
<keyword evidence="1" id="KW-0472">Membrane</keyword>
<keyword evidence="1" id="KW-1133">Transmembrane helix</keyword>
<sequence>MKINSKSALTTSKKYFILSVVLLPLLFQYATPISSFTVGDAFMVFSWVYLMISTKKTKVKKSLCYALVYIVLITFVYLMDGLLTKSTTSLRYIVYLLIMVYFPTVENNQDYYYKTLNWVGIFVMIVLYVQYVALYTVGIIVPGVLTFLPLTESSFENYAVAFSSAGRCMSVFAEPSHYAIFIILFIAYRLFLNEGLSFRNIILLVLASISIVLCSSFTGVIMMAAVWALKVFYELKSKRISSIYIMSSLIVFGIMFFIIMNTSLGSYITDEEVYERQSIGRFAGYNYMFSTMDSSTLSFIFGNGMNDIGEIEYLPGWPRLVLYFGLIGSLIYVLSFLSCAKWNTFSFVLLIIIAGLMIGTEMNFGPFIMPYMMLIILSNKSLILEKKNA</sequence>
<keyword evidence="1" id="KW-0812">Transmembrane</keyword>
<organism evidence="2 3">
    <name type="scientific">Bacteroides intestinalis</name>
    <dbReference type="NCBI Taxonomy" id="329854"/>
    <lineage>
        <taxon>Bacteria</taxon>
        <taxon>Pseudomonadati</taxon>
        <taxon>Bacteroidota</taxon>
        <taxon>Bacteroidia</taxon>
        <taxon>Bacteroidales</taxon>
        <taxon>Bacteroidaceae</taxon>
        <taxon>Bacteroides</taxon>
    </lineage>
</organism>
<gene>
    <name evidence="2" type="ORF">DW712_11355</name>
</gene>
<dbReference type="AlphaFoldDB" id="A0A414L9R4"/>
<evidence type="ECO:0000313" key="2">
    <source>
        <dbReference type="EMBL" id="RHE91400.1"/>
    </source>
</evidence>
<protein>
    <recommendedName>
        <fullName evidence="4">O-antigen ligase domain-containing protein</fullName>
    </recommendedName>
</protein>
<feature type="transmembrane region" description="Helical" evidence="1">
    <location>
        <begin position="241"/>
        <end position="259"/>
    </location>
</feature>
<comment type="caution">
    <text evidence="2">The sequence shown here is derived from an EMBL/GenBank/DDBJ whole genome shotgun (WGS) entry which is preliminary data.</text>
</comment>
<evidence type="ECO:0000256" key="1">
    <source>
        <dbReference type="SAM" id="Phobius"/>
    </source>
</evidence>
<feature type="transmembrane region" description="Helical" evidence="1">
    <location>
        <begin position="64"/>
        <end position="83"/>
    </location>
</feature>
<feature type="transmembrane region" description="Helical" evidence="1">
    <location>
        <begin position="344"/>
        <end position="377"/>
    </location>
</feature>
<feature type="transmembrane region" description="Helical" evidence="1">
    <location>
        <begin position="201"/>
        <end position="229"/>
    </location>
</feature>
<proteinExistence type="predicted"/>
<feature type="transmembrane region" description="Helical" evidence="1">
    <location>
        <begin position="320"/>
        <end position="338"/>
    </location>
</feature>
<name>A0A414L9R4_9BACE</name>
<reference evidence="2 3" key="1">
    <citation type="submission" date="2018-08" db="EMBL/GenBank/DDBJ databases">
        <title>A genome reference for cultivated species of the human gut microbiota.</title>
        <authorList>
            <person name="Zou Y."/>
            <person name="Xue W."/>
            <person name="Luo G."/>
        </authorList>
    </citation>
    <scope>NUCLEOTIDE SEQUENCE [LARGE SCALE GENOMIC DNA]</scope>
    <source>
        <strain evidence="2 3">AM27-17</strain>
    </source>
</reference>
<evidence type="ECO:0000313" key="3">
    <source>
        <dbReference type="Proteomes" id="UP000285650"/>
    </source>
</evidence>
<dbReference type="Proteomes" id="UP000285650">
    <property type="component" value="Unassembled WGS sequence"/>
</dbReference>
<feature type="transmembrane region" description="Helical" evidence="1">
    <location>
        <begin position="89"/>
        <end position="106"/>
    </location>
</feature>
<evidence type="ECO:0008006" key="4">
    <source>
        <dbReference type="Google" id="ProtNLM"/>
    </source>
</evidence>
<accession>A0A414L9R4</accession>
<feature type="transmembrane region" description="Helical" evidence="1">
    <location>
        <begin position="176"/>
        <end position="192"/>
    </location>
</feature>
<dbReference type="EMBL" id="QSKV01000007">
    <property type="protein sequence ID" value="RHE91400.1"/>
    <property type="molecule type" value="Genomic_DNA"/>
</dbReference>
<feature type="transmembrane region" description="Helical" evidence="1">
    <location>
        <begin position="118"/>
        <end position="145"/>
    </location>
</feature>
<feature type="transmembrane region" description="Helical" evidence="1">
    <location>
        <begin position="12"/>
        <end position="30"/>
    </location>
</feature>